<dbReference type="AlphaFoldDB" id="A0A803RC59"/>
<dbReference type="Gramene" id="novel_model_832_5bd9a17a">
    <property type="protein sequence ID" value="cds.novel_model_832_5bd9a17a"/>
    <property type="gene ID" value="novel_gene_466_5bd9a17a"/>
</dbReference>
<evidence type="ECO:0000313" key="2">
    <source>
        <dbReference type="Proteomes" id="UP000596661"/>
    </source>
</evidence>
<dbReference type="Proteomes" id="UP000596661">
    <property type="component" value="Chromosome 1"/>
</dbReference>
<protein>
    <submittedName>
        <fullName evidence="1">Uncharacterized protein</fullName>
    </submittedName>
</protein>
<dbReference type="EnsemblPlants" id="novel_model_832_5bd9a17a">
    <property type="protein sequence ID" value="cds.novel_model_832_5bd9a17a"/>
    <property type="gene ID" value="novel_gene_466_5bd9a17a"/>
</dbReference>
<keyword evidence="2" id="KW-1185">Reference proteome</keyword>
<evidence type="ECO:0000313" key="1">
    <source>
        <dbReference type="EnsemblPlants" id="cds.novel_model_832_5bd9a17a"/>
    </source>
</evidence>
<name>A0A803RC59_CANSA</name>
<proteinExistence type="predicted"/>
<reference evidence="1" key="1">
    <citation type="submission" date="2018-11" db="EMBL/GenBank/DDBJ databases">
        <authorList>
            <person name="Grassa J C."/>
        </authorList>
    </citation>
    <scope>NUCLEOTIDE SEQUENCE [LARGE SCALE GENOMIC DNA]</scope>
</reference>
<organism evidence="1 2">
    <name type="scientific">Cannabis sativa</name>
    <name type="common">Hemp</name>
    <name type="synonym">Marijuana</name>
    <dbReference type="NCBI Taxonomy" id="3483"/>
    <lineage>
        <taxon>Eukaryota</taxon>
        <taxon>Viridiplantae</taxon>
        <taxon>Streptophyta</taxon>
        <taxon>Embryophyta</taxon>
        <taxon>Tracheophyta</taxon>
        <taxon>Spermatophyta</taxon>
        <taxon>Magnoliopsida</taxon>
        <taxon>eudicotyledons</taxon>
        <taxon>Gunneridae</taxon>
        <taxon>Pentapetalae</taxon>
        <taxon>rosids</taxon>
        <taxon>fabids</taxon>
        <taxon>Rosales</taxon>
        <taxon>Cannabaceae</taxon>
        <taxon>Cannabis</taxon>
    </lineage>
</organism>
<sequence length="80" mass="8492">MIQRETHLGALALVVVVLIQRGGVAVAVGAVVTVGAEAGANLQKPKLHVAHRLNLDQDLGLVHALARCLDLGQDLDLHYR</sequence>
<dbReference type="EMBL" id="UZAU01000018">
    <property type="status" value="NOT_ANNOTATED_CDS"/>
    <property type="molecule type" value="Genomic_DNA"/>
</dbReference>
<accession>A0A803RC59</accession>
<reference evidence="1" key="2">
    <citation type="submission" date="2021-03" db="UniProtKB">
        <authorList>
            <consortium name="EnsemblPlants"/>
        </authorList>
    </citation>
    <scope>IDENTIFICATION</scope>
</reference>